<evidence type="ECO:0000313" key="2">
    <source>
        <dbReference type="EMBL" id="PAP91526.1"/>
    </source>
</evidence>
<dbReference type="OrthoDB" id="9807414at2"/>
<name>A0A271K6Z0_9HYPH</name>
<dbReference type="AlphaFoldDB" id="A0A271K6Z0"/>
<dbReference type="CDD" id="cd03801">
    <property type="entry name" value="GT4_PimA-like"/>
    <property type="match status" value="1"/>
</dbReference>
<organism evidence="2 3">
    <name type="scientific">Mesorhizobium wenxiniae</name>
    <dbReference type="NCBI Taxonomy" id="2014805"/>
    <lineage>
        <taxon>Bacteria</taxon>
        <taxon>Pseudomonadati</taxon>
        <taxon>Pseudomonadota</taxon>
        <taxon>Alphaproteobacteria</taxon>
        <taxon>Hyphomicrobiales</taxon>
        <taxon>Phyllobacteriaceae</taxon>
        <taxon>Mesorhizobium</taxon>
    </lineage>
</organism>
<dbReference type="RefSeq" id="WP_095521557.1">
    <property type="nucleotide sequence ID" value="NZ_NPKH01000039.1"/>
</dbReference>
<protein>
    <recommendedName>
        <fullName evidence="1">Glycosyltransferase subfamily 4-like N-terminal domain-containing protein</fullName>
    </recommendedName>
</protein>
<evidence type="ECO:0000259" key="1">
    <source>
        <dbReference type="Pfam" id="PF13439"/>
    </source>
</evidence>
<proteinExistence type="predicted"/>
<dbReference type="Pfam" id="PF13692">
    <property type="entry name" value="Glyco_trans_1_4"/>
    <property type="match status" value="1"/>
</dbReference>
<sequence>MRILLLSQFYPPVIGGEERHVRNLGAALAQRGHHVSVGTLMHPGSPETELDGAVRVHRLRGTLQRLSGLHSDPERRHAPPFPDPELVLALKRLVAREEPDIVHAHNWIYASFLPLKGLSGARLVVTLHDYGLVCAKKNFMHLGTHLCSGPAPAKCLPCATRHYGAVKAAATTLGNWASSFAARRAVDRFIAVSHAVARHTGLTEGSAPYEVIPNFVPDDVGVLGPENPCLRELPRDEFILFVGDMMRLKGIDVLLQAYAGLERAPQLVLIGRRVADTPTEFPPNVRVFSTWPHSAIMHAWRRSLYGVLPSVGPEACATVIMEAMASGKAVVATGVGGMPDLVDHGETGLLVPPGDAHALSHAMQTLLENRALLARLEATSLARVGRLKAGAVVTRIEQVYRDVLRPAASRAAVPAQQGSGEPSCR</sequence>
<dbReference type="EMBL" id="NPKH01000039">
    <property type="protein sequence ID" value="PAP91526.1"/>
    <property type="molecule type" value="Genomic_DNA"/>
</dbReference>
<gene>
    <name evidence="2" type="ORF">CIT31_30130</name>
</gene>
<dbReference type="PANTHER" id="PTHR45947:SF3">
    <property type="entry name" value="SULFOQUINOVOSYL TRANSFERASE SQD2"/>
    <property type="match status" value="1"/>
</dbReference>
<evidence type="ECO:0000313" key="3">
    <source>
        <dbReference type="Proteomes" id="UP000215931"/>
    </source>
</evidence>
<dbReference type="InterPro" id="IPR028098">
    <property type="entry name" value="Glyco_trans_4-like_N"/>
</dbReference>
<keyword evidence="3" id="KW-1185">Reference proteome</keyword>
<reference evidence="2 3" key="1">
    <citation type="submission" date="2017-08" db="EMBL/GenBank/DDBJ databases">
        <title>Mesorhizobium wenxinae sp. nov., a novel rhizobial species isolated from root nodules of chickpea (Cicer arietinum L.).</title>
        <authorList>
            <person name="Zhang J."/>
        </authorList>
    </citation>
    <scope>NUCLEOTIDE SEQUENCE [LARGE SCALE GENOMIC DNA]</scope>
    <source>
        <strain evidence="3">WYCCWR 10019</strain>
    </source>
</reference>
<dbReference type="Proteomes" id="UP000215931">
    <property type="component" value="Unassembled WGS sequence"/>
</dbReference>
<dbReference type="SUPFAM" id="SSF53756">
    <property type="entry name" value="UDP-Glycosyltransferase/glycogen phosphorylase"/>
    <property type="match status" value="1"/>
</dbReference>
<comment type="caution">
    <text evidence="2">The sequence shown here is derived from an EMBL/GenBank/DDBJ whole genome shotgun (WGS) entry which is preliminary data.</text>
</comment>
<feature type="domain" description="Glycosyltransferase subfamily 4-like N-terminal" evidence="1">
    <location>
        <begin position="14"/>
        <end position="219"/>
    </location>
</feature>
<dbReference type="PANTHER" id="PTHR45947">
    <property type="entry name" value="SULFOQUINOVOSYL TRANSFERASE SQD2"/>
    <property type="match status" value="1"/>
</dbReference>
<dbReference type="Gene3D" id="3.40.50.2000">
    <property type="entry name" value="Glycogen Phosphorylase B"/>
    <property type="match status" value="2"/>
</dbReference>
<dbReference type="InterPro" id="IPR050194">
    <property type="entry name" value="Glycosyltransferase_grp1"/>
</dbReference>
<dbReference type="GO" id="GO:0016757">
    <property type="term" value="F:glycosyltransferase activity"/>
    <property type="evidence" value="ECO:0007669"/>
    <property type="project" value="UniProtKB-ARBA"/>
</dbReference>
<accession>A0A271K6Z0</accession>
<dbReference type="Pfam" id="PF13439">
    <property type="entry name" value="Glyco_transf_4"/>
    <property type="match status" value="1"/>
</dbReference>